<gene>
    <name evidence="2" type="ORF">TCEB3V08_LOCUS9088</name>
</gene>
<evidence type="ECO:0000313" key="2">
    <source>
        <dbReference type="EMBL" id="CAD7407580.1"/>
    </source>
</evidence>
<name>A0A7R9D476_TIMCR</name>
<accession>A0A7R9D476</accession>
<reference evidence="2" key="1">
    <citation type="submission" date="2020-11" db="EMBL/GenBank/DDBJ databases">
        <authorList>
            <person name="Tran Van P."/>
        </authorList>
    </citation>
    <scope>NUCLEOTIDE SEQUENCE</scope>
</reference>
<organism evidence="2">
    <name type="scientific">Timema cristinae</name>
    <name type="common">Walking stick</name>
    <dbReference type="NCBI Taxonomy" id="61476"/>
    <lineage>
        <taxon>Eukaryota</taxon>
        <taxon>Metazoa</taxon>
        <taxon>Ecdysozoa</taxon>
        <taxon>Arthropoda</taxon>
        <taxon>Hexapoda</taxon>
        <taxon>Insecta</taxon>
        <taxon>Pterygota</taxon>
        <taxon>Neoptera</taxon>
        <taxon>Polyneoptera</taxon>
        <taxon>Phasmatodea</taxon>
        <taxon>Timematodea</taxon>
        <taxon>Timematoidea</taxon>
        <taxon>Timematidae</taxon>
        <taxon>Timema</taxon>
    </lineage>
</organism>
<feature type="signal peptide" evidence="1">
    <location>
        <begin position="1"/>
        <end position="18"/>
    </location>
</feature>
<keyword evidence="1" id="KW-0732">Signal</keyword>
<protein>
    <submittedName>
        <fullName evidence="2">Uncharacterized protein</fullName>
    </submittedName>
</protein>
<proteinExistence type="predicted"/>
<feature type="chain" id="PRO_5031394522" evidence="1">
    <location>
        <begin position="19"/>
        <end position="175"/>
    </location>
</feature>
<sequence>MSRMRLPCFLVSTPCVSCGSLVILQCDAPSPMLAQTTHGNNTWPRRTAAIRVPTVDENTKKVNTLLDRQPLYKHFKRRQTDHGEVLLRKSGLTNFLLGLYPRDREDVSSTRPAVSSEIVPEGERRYLRHNLQFPRRLYPRDIEDVSSTRPAVPSGIVVEGDKRYLLHNLQPPLRL</sequence>
<dbReference type="AlphaFoldDB" id="A0A7R9D476"/>
<dbReference type="EMBL" id="OC320230">
    <property type="protein sequence ID" value="CAD7407580.1"/>
    <property type="molecule type" value="Genomic_DNA"/>
</dbReference>
<evidence type="ECO:0000256" key="1">
    <source>
        <dbReference type="SAM" id="SignalP"/>
    </source>
</evidence>